<dbReference type="InterPro" id="IPR012188">
    <property type="entry name" value="ME_PTA"/>
</dbReference>
<feature type="active site" description="Proton acceptor" evidence="8">
    <location>
        <position position="116"/>
    </location>
</feature>
<keyword evidence="7" id="KW-0511">Multifunctional enzyme</keyword>
<dbReference type="CDD" id="cd05311">
    <property type="entry name" value="NAD_bind_2_malic_enz"/>
    <property type="match status" value="1"/>
</dbReference>
<evidence type="ECO:0000313" key="14">
    <source>
        <dbReference type="Proteomes" id="UP000199650"/>
    </source>
</evidence>
<dbReference type="Gene3D" id="3.40.50.720">
    <property type="entry name" value="NAD(P)-binding Rossmann-like Domain"/>
    <property type="match status" value="1"/>
</dbReference>
<evidence type="ECO:0000256" key="10">
    <source>
        <dbReference type="PIRSR" id="PIRSR036684-3"/>
    </source>
</evidence>
<dbReference type="STRING" id="1173584.SAMN05444851_3133"/>
<feature type="binding site" evidence="9">
    <location>
        <position position="159"/>
    </location>
    <ligand>
        <name>a divalent metal cation</name>
        <dbReference type="ChEBI" id="CHEBI:60240"/>
    </ligand>
</feature>
<dbReference type="GO" id="GO:0006108">
    <property type="term" value="P:malate metabolic process"/>
    <property type="evidence" value="ECO:0007669"/>
    <property type="project" value="InterPro"/>
</dbReference>
<comment type="similarity">
    <text evidence="3">In the N-terminal section; belongs to the malic enzymes family.</text>
</comment>
<comment type="cofactor">
    <cofactor evidence="1">
        <name>Mn(2+)</name>
        <dbReference type="ChEBI" id="CHEBI:29035"/>
    </cofactor>
</comment>
<evidence type="ECO:0000256" key="1">
    <source>
        <dbReference type="ARBA" id="ARBA00001936"/>
    </source>
</evidence>
<dbReference type="InterPro" id="IPR042112">
    <property type="entry name" value="P_AcTrfase_dom2"/>
</dbReference>
<dbReference type="PIRSF" id="PIRSF036684">
    <property type="entry name" value="ME_PTA"/>
    <property type="match status" value="1"/>
</dbReference>
<evidence type="ECO:0000256" key="3">
    <source>
        <dbReference type="ARBA" id="ARBA00007686"/>
    </source>
</evidence>
<evidence type="ECO:0000259" key="11">
    <source>
        <dbReference type="SMART" id="SM00919"/>
    </source>
</evidence>
<dbReference type="PANTHER" id="PTHR43237:SF4">
    <property type="entry name" value="NADP-DEPENDENT MALIC ENZYME"/>
    <property type="match status" value="1"/>
</dbReference>
<evidence type="ECO:0000256" key="4">
    <source>
        <dbReference type="ARBA" id="ARBA00008756"/>
    </source>
</evidence>
<comment type="cofactor">
    <cofactor evidence="2">
        <name>Mg(2+)</name>
        <dbReference type="ChEBI" id="CHEBI:18420"/>
    </cofactor>
</comment>
<dbReference type="GO" id="GO:0004470">
    <property type="term" value="F:malic enzyme activity"/>
    <property type="evidence" value="ECO:0007669"/>
    <property type="project" value="InterPro"/>
</dbReference>
<feature type="binding site" evidence="9">
    <location>
        <position position="158"/>
    </location>
    <ligand>
        <name>a divalent metal cation</name>
        <dbReference type="ChEBI" id="CHEBI:60240"/>
    </ligand>
</feature>
<dbReference type="GO" id="GO:0016746">
    <property type="term" value="F:acyltransferase activity"/>
    <property type="evidence" value="ECO:0007669"/>
    <property type="project" value="InterPro"/>
</dbReference>
<dbReference type="PANTHER" id="PTHR43237">
    <property type="entry name" value="NADP-DEPENDENT MALIC ENZYME"/>
    <property type="match status" value="1"/>
</dbReference>
<dbReference type="InterPro" id="IPR012301">
    <property type="entry name" value="Malic_N_dom"/>
</dbReference>
<feature type="binding site" evidence="10">
    <location>
        <position position="184"/>
    </location>
    <ligand>
        <name>a divalent metal cation</name>
        <dbReference type="ChEBI" id="CHEBI:60240"/>
    </ligand>
</feature>
<evidence type="ECO:0000259" key="12">
    <source>
        <dbReference type="SMART" id="SM01274"/>
    </source>
</evidence>
<dbReference type="Gene3D" id="3.40.50.10950">
    <property type="match status" value="1"/>
</dbReference>
<keyword evidence="5 9" id="KW-0479">Metal-binding</keyword>
<reference evidence="13 14" key="1">
    <citation type="submission" date="2016-10" db="EMBL/GenBank/DDBJ databases">
        <authorList>
            <person name="de Groot N.N."/>
        </authorList>
    </citation>
    <scope>NUCLEOTIDE SEQUENCE [LARGE SCALE GENOMIC DNA]</scope>
    <source>
        <strain evidence="13 14">DSM 29439</strain>
    </source>
</reference>
<feature type="binding site" evidence="10">
    <location>
        <begin position="98"/>
        <end position="105"/>
    </location>
    <ligand>
        <name>NADP(+)</name>
        <dbReference type="ChEBI" id="CHEBI:58349"/>
    </ligand>
</feature>
<dbReference type="SUPFAM" id="SSF53223">
    <property type="entry name" value="Aminoacid dehydrogenase-like, N-terminal domain"/>
    <property type="match status" value="1"/>
</dbReference>
<dbReference type="Proteomes" id="UP000199650">
    <property type="component" value="Unassembled WGS sequence"/>
</dbReference>
<gene>
    <name evidence="13" type="ORF">SAMN05444851_3133</name>
</gene>
<name>A0A1I0R576_9RHOB</name>
<evidence type="ECO:0000256" key="2">
    <source>
        <dbReference type="ARBA" id="ARBA00001946"/>
    </source>
</evidence>
<dbReference type="GO" id="GO:0051287">
    <property type="term" value="F:NAD binding"/>
    <property type="evidence" value="ECO:0007669"/>
    <property type="project" value="InterPro"/>
</dbReference>
<evidence type="ECO:0000256" key="5">
    <source>
        <dbReference type="ARBA" id="ARBA00022723"/>
    </source>
</evidence>
<accession>A0A1I0R576</accession>
<dbReference type="InterPro" id="IPR042113">
    <property type="entry name" value="P_AcTrfase_dom1"/>
</dbReference>
<dbReference type="FunFam" id="3.40.50.720:FF:000095">
    <property type="entry name" value="NADP-dependent malic enzyme"/>
    <property type="match status" value="1"/>
</dbReference>
<feature type="domain" description="Malic enzyme N-terminal" evidence="12">
    <location>
        <begin position="40"/>
        <end position="173"/>
    </location>
</feature>
<dbReference type="InterPro" id="IPR036291">
    <property type="entry name" value="NAD(P)-bd_dom_sf"/>
</dbReference>
<keyword evidence="14" id="KW-1185">Reference proteome</keyword>
<dbReference type="Gene3D" id="3.40.50.10380">
    <property type="entry name" value="Malic enzyme, N-terminal domain"/>
    <property type="match status" value="1"/>
</dbReference>
<dbReference type="Pfam" id="PF03949">
    <property type="entry name" value="Malic_M"/>
    <property type="match status" value="1"/>
</dbReference>
<keyword evidence="6" id="KW-0560">Oxidoreductase</keyword>
<dbReference type="SUPFAM" id="SSF53659">
    <property type="entry name" value="Isocitrate/Isopropylmalate dehydrogenase-like"/>
    <property type="match status" value="1"/>
</dbReference>
<dbReference type="InterPro" id="IPR002505">
    <property type="entry name" value="PTA_PTB"/>
</dbReference>
<dbReference type="InterPro" id="IPR051674">
    <property type="entry name" value="Malate_Decarboxylase"/>
</dbReference>
<evidence type="ECO:0000313" key="13">
    <source>
        <dbReference type="EMBL" id="SEW35727.1"/>
    </source>
</evidence>
<dbReference type="Pfam" id="PF01515">
    <property type="entry name" value="PTA_PTB"/>
    <property type="match status" value="1"/>
</dbReference>
<evidence type="ECO:0000256" key="7">
    <source>
        <dbReference type="ARBA" id="ARBA00023268"/>
    </source>
</evidence>
<dbReference type="InterPro" id="IPR045213">
    <property type="entry name" value="Malic_NAD-bd_bact_type"/>
</dbReference>
<feature type="domain" description="Malic enzyme NAD-binding" evidence="11">
    <location>
        <begin position="185"/>
        <end position="421"/>
    </location>
</feature>
<dbReference type="FunFam" id="3.40.50.10380:FF:000003">
    <property type="entry name" value="NADP-dependent malic enzyme"/>
    <property type="match status" value="1"/>
</dbReference>
<sequence length="775" mass="83602">MLKAGTFLARTLEEEQNMALDNKSADKRQEALDYHEFPKPGKLEIRATKPMATGRDLSNAYSPGVAEACLEIEKNPADAARYTSKGNLVAVISNGTAVLGLGNIGAQASKPVMEGKAVLFKKFAGIDCFDIEVNETDPEKLAEIVAKLEPTFGAVNLEDIKAPDCFLVEELCRKKMNIPVFHDDQHGTAIVASAAAFNALIVAKKDVAKIKVVALGAGAAGIACLKMLMVMGVKKQHITMLDSKGVVHTGRSDLNKQKQEFARDTDMRTTDDAMVGADLFLGVSGPGLLTKEMVAKMADDPIIFALANPTPEIMPEEAREVAPGALIATGRSDYPNQVNNVLCFPFIFRGALDSGATEINDEMKLACVEAIAGLARVTTSAEVGVAYRGERLTFGPEYLIPKPFDPRLLPTIATAVARAAIASGVATRELDLDEYKTTLQGEVFRSYSIMRRVFDAARAAKRRIVFAEGEDERVLRAAQTMAEDGVDTPILIGRPEVVEARLEREGLKIKPGQDFELVNPENDPRYRDYWETYHEVLARKGVTPDLARAILRTNTTAIAGVMVRRGEADSMICGTFGEFRWHLNYATNLLAEGELHPVGALSLMILDQGPLFIADTHVNITPDAQQLSEIVVAAARHVRRFGIEPRVALCSGSQFGNLDSASGRAMRGALDILDQQPLDFEYEGEMHTDAALDPDLRERLFPGGRLTGKANVLVYANTDAAGATRNILKAVAGGLEVGPILMGMGNRVHIVTPSITVRGLLNTAALAGSAVSSYG</sequence>
<dbReference type="GO" id="GO:0046872">
    <property type="term" value="F:metal ion binding"/>
    <property type="evidence" value="ECO:0007669"/>
    <property type="project" value="UniProtKB-KW"/>
</dbReference>
<dbReference type="Pfam" id="PF00390">
    <property type="entry name" value="malic"/>
    <property type="match status" value="1"/>
</dbReference>
<dbReference type="Gene3D" id="3.40.50.10750">
    <property type="entry name" value="Isocitrate/Isopropylmalate dehydrogenase-like"/>
    <property type="match status" value="1"/>
</dbReference>
<comment type="similarity">
    <text evidence="4">In the C-terminal section; belongs to the phosphate acetyltransferase and butyryltransferase family.</text>
</comment>
<organism evidence="13 14">
    <name type="scientific">Aliiroseovarius sediminilitoris</name>
    <dbReference type="NCBI Taxonomy" id="1173584"/>
    <lineage>
        <taxon>Bacteria</taxon>
        <taxon>Pseudomonadati</taxon>
        <taxon>Pseudomonadota</taxon>
        <taxon>Alphaproteobacteria</taxon>
        <taxon>Rhodobacterales</taxon>
        <taxon>Paracoccaceae</taxon>
        <taxon>Aliiroseovarius</taxon>
    </lineage>
</organism>
<keyword evidence="10" id="KW-0521">NADP</keyword>
<dbReference type="AlphaFoldDB" id="A0A1I0R576"/>
<dbReference type="InterPro" id="IPR012302">
    <property type="entry name" value="Malic_NAD-bd"/>
</dbReference>
<dbReference type="GO" id="GO:0016616">
    <property type="term" value="F:oxidoreductase activity, acting on the CH-OH group of donors, NAD or NADP as acceptor"/>
    <property type="evidence" value="ECO:0007669"/>
    <property type="project" value="InterPro"/>
</dbReference>
<dbReference type="EMBL" id="FOJB01000002">
    <property type="protein sequence ID" value="SEW35727.1"/>
    <property type="molecule type" value="Genomic_DNA"/>
</dbReference>
<evidence type="ECO:0000256" key="8">
    <source>
        <dbReference type="PIRSR" id="PIRSR036684-1"/>
    </source>
</evidence>
<dbReference type="InterPro" id="IPR037062">
    <property type="entry name" value="Malic_N_dom_sf"/>
</dbReference>
<dbReference type="SMART" id="SM00919">
    <property type="entry name" value="Malic_M"/>
    <property type="match status" value="1"/>
</dbReference>
<dbReference type="InterPro" id="IPR046346">
    <property type="entry name" value="Aminoacid_DH-like_N_sf"/>
</dbReference>
<evidence type="ECO:0000256" key="6">
    <source>
        <dbReference type="ARBA" id="ARBA00023002"/>
    </source>
</evidence>
<feature type="binding site" evidence="10">
    <location>
        <position position="308"/>
    </location>
    <ligand>
        <name>a divalent metal cation</name>
        <dbReference type="ChEBI" id="CHEBI:60240"/>
    </ligand>
</feature>
<dbReference type="SMART" id="SM01274">
    <property type="entry name" value="malic"/>
    <property type="match status" value="1"/>
</dbReference>
<proteinExistence type="inferred from homology"/>
<dbReference type="SUPFAM" id="SSF51735">
    <property type="entry name" value="NAD(P)-binding Rossmann-fold domains"/>
    <property type="match status" value="1"/>
</dbReference>
<evidence type="ECO:0000256" key="9">
    <source>
        <dbReference type="PIRSR" id="PIRSR036684-2"/>
    </source>
</evidence>
<protein>
    <submittedName>
        <fullName evidence="13">Malate dehydrogenase (Oxaloacetate-decarboxylating)(NADP+)</fullName>
    </submittedName>
</protein>